<keyword evidence="6 15" id="KW-0732">Signal</keyword>
<dbReference type="InterPro" id="IPR014480">
    <property type="entry name" value="Mannan-1_6-alpha_mannosidase"/>
</dbReference>
<dbReference type="GeneID" id="73345133"/>
<accession>A0A9Q8WJJ8</accession>
<dbReference type="Gene3D" id="1.50.10.20">
    <property type="match status" value="1"/>
</dbReference>
<dbReference type="EMBL" id="CP019477">
    <property type="protein sequence ID" value="UQC85656.1"/>
    <property type="molecule type" value="Genomic_DNA"/>
</dbReference>
<feature type="chain" id="PRO_5040403319" description="mannan endo-1,6-alpha-mannosidase" evidence="15">
    <location>
        <begin position="23"/>
        <end position="968"/>
    </location>
</feature>
<keyword evidence="5" id="KW-0479">Metal-binding</keyword>
<dbReference type="FunFam" id="1.50.10.20:FF:000006">
    <property type="entry name" value="Mannan endo-1,6-alpha-mannosidase"/>
    <property type="match status" value="1"/>
</dbReference>
<evidence type="ECO:0000256" key="11">
    <source>
        <dbReference type="ARBA" id="ARBA00023180"/>
    </source>
</evidence>
<dbReference type="Gene3D" id="6.10.140.2220">
    <property type="match status" value="1"/>
</dbReference>
<evidence type="ECO:0000256" key="9">
    <source>
        <dbReference type="ARBA" id="ARBA00022833"/>
    </source>
</evidence>
<evidence type="ECO:0000256" key="2">
    <source>
        <dbReference type="ARBA" id="ARBA00004308"/>
    </source>
</evidence>
<dbReference type="PANTHER" id="PTHR12145:SF36">
    <property type="entry name" value="MANNAN ENDO-1,6-ALPHA-MANNOSIDASE DCW1"/>
    <property type="match status" value="1"/>
</dbReference>
<organism evidence="17 18">
    <name type="scientific">Colletotrichum lupini</name>
    <dbReference type="NCBI Taxonomy" id="145971"/>
    <lineage>
        <taxon>Eukaryota</taxon>
        <taxon>Fungi</taxon>
        <taxon>Dikarya</taxon>
        <taxon>Ascomycota</taxon>
        <taxon>Pezizomycotina</taxon>
        <taxon>Sordariomycetes</taxon>
        <taxon>Hypocreomycetidae</taxon>
        <taxon>Glomerellales</taxon>
        <taxon>Glomerellaceae</taxon>
        <taxon>Colletotrichum</taxon>
        <taxon>Colletotrichum acutatum species complex</taxon>
    </lineage>
</organism>
<keyword evidence="18" id="KW-1185">Reference proteome</keyword>
<comment type="similarity">
    <text evidence="3">Belongs to the glycosyl hydrolase 76 family.</text>
</comment>
<gene>
    <name evidence="17" type="ORF">CLUP02_11155</name>
</gene>
<comment type="catalytic activity">
    <reaction evidence="1">
        <text>Random hydrolysis of (1-&gt;6)-alpha-D-mannosidic linkages in unbranched (1-&gt;6)-mannans.</text>
        <dbReference type="EC" id="3.2.1.101"/>
    </reaction>
</comment>
<dbReference type="GO" id="GO:0009272">
    <property type="term" value="P:fungal-type cell wall biogenesis"/>
    <property type="evidence" value="ECO:0007669"/>
    <property type="project" value="TreeGrafter"/>
</dbReference>
<dbReference type="InterPro" id="IPR002893">
    <property type="entry name" value="Znf_MYND"/>
</dbReference>
<feature type="compositionally biased region" description="Low complexity" evidence="14">
    <location>
        <begin position="699"/>
        <end position="712"/>
    </location>
</feature>
<feature type="compositionally biased region" description="Low complexity" evidence="14">
    <location>
        <begin position="722"/>
        <end position="749"/>
    </location>
</feature>
<keyword evidence="12" id="KW-0326">Glycosidase</keyword>
<dbReference type="Pfam" id="PF03663">
    <property type="entry name" value="Glyco_hydro_76"/>
    <property type="match status" value="1"/>
</dbReference>
<feature type="region of interest" description="Disordered" evidence="14">
    <location>
        <begin position="697"/>
        <end position="752"/>
    </location>
</feature>
<dbReference type="RefSeq" id="XP_049147268.1">
    <property type="nucleotide sequence ID" value="XM_049290123.1"/>
</dbReference>
<dbReference type="SUPFAM" id="SSF144232">
    <property type="entry name" value="HIT/MYND zinc finger-like"/>
    <property type="match status" value="1"/>
</dbReference>
<dbReference type="PANTHER" id="PTHR12145">
    <property type="entry name" value="MANNAN ENDO-1,6-ALPHA-MANNOSIDASE DCW1"/>
    <property type="match status" value="1"/>
</dbReference>
<comment type="subcellular location">
    <subcellularLocation>
        <location evidence="2">Endomembrane system</location>
    </subcellularLocation>
</comment>
<dbReference type="GO" id="GO:0008496">
    <property type="term" value="F:mannan endo-1,6-alpha-mannosidase activity"/>
    <property type="evidence" value="ECO:0007669"/>
    <property type="project" value="UniProtKB-EC"/>
</dbReference>
<keyword evidence="9" id="KW-0862">Zinc</keyword>
<dbReference type="GO" id="GO:0012505">
    <property type="term" value="C:endomembrane system"/>
    <property type="evidence" value="ECO:0007669"/>
    <property type="project" value="UniProtKB-SubCell"/>
</dbReference>
<sequence>MKFSSIASAATALLVSSGFASAAYSIASDDDIKATTKGLAYDLMSFYDGNLTGHTPGILPGPPPAGDYYWWEAGAMWGTMIDYWHLTGDSTYNDVVMQAMLHQVGPDRDYMPPNYTASLGNDDQGFWGMSAMTAAEDGFPNPPEDEAQWLALAQAVFNTMASPDRHDNTCGGGLRWQIPLSNNGYNYKNSIANGCFFNIGARLARYTRNQTYADWAEKTWDWMTSVGFIDADYNIYDGGHVEQNCTDINKAQFSYNNGVFILGAAMMYNYTDGAAAWKTRLDGLIEGTLKIFFPNNIAYEIACEEHNTCTTDMLSFKGYVARWMSVTTQIAPYTADKILPVLKTSADAAIKQCTGQDNQRTCGFKWSSGVYDGTKGAGQQMNVLGAVSSLLIGNVKAPVTNTTGGISKGDPNAGSHSDNLLGTETPVTTADKAGAGILTFLQHHGPAGESCSQQGYTSVEAKDGLVCIYLALTIVHLSQTEYWAMRLLDLVPFFTLPCGSNGHWIAHDKVHQRHDAISSEVGALAGLRRWTCHLHTQTLGAGALLLRTAEHIGRLFCPSDQTLQSTSSRKLSSYPAAAAVSAKTFEKEFWEQCRVPLIILADVSPPITGPERLMDDPSLSETHRTIVDNVSQFSSFRSFLLRLIGHPLSSSIYKESRLTSHNPCHRKTTGSSASMPIPDFANEAIFPIFEGLPIEEPGAADPPSYAASSEPPSYAPAPSDPPSYTDSQSGSGTAKASASSSSSTAVTRPSSHDAREEWFLIAQVKQNMTITKPTLVVVDRQQTEFAVTFEDRGIDLRPVKGGWTIVVPRGVRTAPKGGKRGVVRVPEGKGTGVKYIPGGLEQIGELGSRVREDGGRWLRECAGCGKGAGEGETLKSCTACVVARYCGKVGLYLNFTLECQKEDWKRHKGDCKVLKGMANAPVTREVVVDKFKSVALMIEITVERPGDNLSQILSNKHQHVTRTYKNVK</sequence>
<dbReference type="KEGG" id="clup:CLUP02_11155"/>
<evidence type="ECO:0000256" key="14">
    <source>
        <dbReference type="SAM" id="MobiDB-lite"/>
    </source>
</evidence>
<dbReference type="GO" id="GO:0016052">
    <property type="term" value="P:carbohydrate catabolic process"/>
    <property type="evidence" value="ECO:0007669"/>
    <property type="project" value="InterPro"/>
</dbReference>
<dbReference type="GO" id="GO:0008270">
    <property type="term" value="F:zinc ion binding"/>
    <property type="evidence" value="ECO:0007669"/>
    <property type="project" value="UniProtKB-KW"/>
</dbReference>
<reference evidence="17" key="1">
    <citation type="journal article" date="2021" name="Mol. Plant Microbe Interact.">
        <title>Complete Genome Sequence of the Plant-Pathogenic Fungus Colletotrichum lupini.</title>
        <authorList>
            <person name="Baroncelli R."/>
            <person name="Pensec F."/>
            <person name="Da Lio D."/>
            <person name="Boufleur T."/>
            <person name="Vicente I."/>
            <person name="Sarrocco S."/>
            <person name="Picot A."/>
            <person name="Baraldi E."/>
            <person name="Sukno S."/>
            <person name="Thon M."/>
            <person name="Le Floch G."/>
        </authorList>
    </citation>
    <scope>NUCLEOTIDE SEQUENCE</scope>
    <source>
        <strain evidence="17">IMI 504893</strain>
    </source>
</reference>
<evidence type="ECO:0000313" key="17">
    <source>
        <dbReference type="EMBL" id="UQC85656.1"/>
    </source>
</evidence>
<dbReference type="InterPro" id="IPR008928">
    <property type="entry name" value="6-hairpin_glycosidase_sf"/>
</dbReference>
<keyword evidence="7 13" id="KW-0863">Zinc-finger</keyword>
<evidence type="ECO:0000259" key="16">
    <source>
        <dbReference type="PROSITE" id="PS50865"/>
    </source>
</evidence>
<evidence type="ECO:0000256" key="1">
    <source>
        <dbReference type="ARBA" id="ARBA00001452"/>
    </source>
</evidence>
<dbReference type="Proteomes" id="UP000830671">
    <property type="component" value="Chromosome 5"/>
</dbReference>
<evidence type="ECO:0000256" key="6">
    <source>
        <dbReference type="ARBA" id="ARBA00022729"/>
    </source>
</evidence>
<evidence type="ECO:0000256" key="8">
    <source>
        <dbReference type="ARBA" id="ARBA00022801"/>
    </source>
</evidence>
<dbReference type="InterPro" id="IPR005198">
    <property type="entry name" value="Glyco_hydro_76"/>
</dbReference>
<evidence type="ECO:0000256" key="10">
    <source>
        <dbReference type="ARBA" id="ARBA00023136"/>
    </source>
</evidence>
<evidence type="ECO:0000256" key="13">
    <source>
        <dbReference type="PROSITE-ProRule" id="PRU00134"/>
    </source>
</evidence>
<evidence type="ECO:0000256" key="4">
    <source>
        <dbReference type="ARBA" id="ARBA00012350"/>
    </source>
</evidence>
<feature type="signal peptide" evidence="15">
    <location>
        <begin position="1"/>
        <end position="22"/>
    </location>
</feature>
<dbReference type="EC" id="3.2.1.101" evidence="4"/>
<dbReference type="SUPFAM" id="SSF48208">
    <property type="entry name" value="Six-hairpin glycosidases"/>
    <property type="match status" value="1"/>
</dbReference>
<protein>
    <recommendedName>
        <fullName evidence="4">mannan endo-1,6-alpha-mannosidase</fullName>
        <ecNumber evidence="4">3.2.1.101</ecNumber>
    </recommendedName>
</protein>
<keyword evidence="10" id="KW-0472">Membrane</keyword>
<proteinExistence type="inferred from homology"/>
<dbReference type="AlphaFoldDB" id="A0A9Q8WJJ8"/>
<feature type="domain" description="MYND-type" evidence="16">
    <location>
        <begin position="861"/>
        <end position="911"/>
    </location>
</feature>
<dbReference type="PROSITE" id="PS50865">
    <property type="entry name" value="ZF_MYND_2"/>
    <property type="match status" value="1"/>
</dbReference>
<feature type="region of interest" description="Disordered" evidence="14">
    <location>
        <begin position="657"/>
        <end position="676"/>
    </location>
</feature>
<keyword evidence="11" id="KW-0325">Glycoprotein</keyword>
<dbReference type="Pfam" id="PF01753">
    <property type="entry name" value="zf-MYND"/>
    <property type="match status" value="1"/>
</dbReference>
<evidence type="ECO:0000256" key="15">
    <source>
        <dbReference type="SAM" id="SignalP"/>
    </source>
</evidence>
<evidence type="ECO:0000256" key="5">
    <source>
        <dbReference type="ARBA" id="ARBA00022723"/>
    </source>
</evidence>
<evidence type="ECO:0000313" key="18">
    <source>
        <dbReference type="Proteomes" id="UP000830671"/>
    </source>
</evidence>
<keyword evidence="8 17" id="KW-0378">Hydrolase</keyword>
<name>A0A9Q8WJJ8_9PEZI</name>
<evidence type="ECO:0000256" key="12">
    <source>
        <dbReference type="ARBA" id="ARBA00023295"/>
    </source>
</evidence>
<evidence type="ECO:0000256" key="7">
    <source>
        <dbReference type="ARBA" id="ARBA00022771"/>
    </source>
</evidence>
<evidence type="ECO:0000256" key="3">
    <source>
        <dbReference type="ARBA" id="ARBA00009699"/>
    </source>
</evidence>